<reference evidence="1" key="1">
    <citation type="submission" date="2019-04" db="EMBL/GenBank/DDBJ databases">
        <title>Moraxella osloensis CCUG 73412, isolated from corneal scrapings as causative agent of keratitis.</title>
        <authorList>
            <person name="Connolly G."/>
            <person name="Jaen-Luchoro D."/>
            <person name="Pinyeiro-Iglesias B."/>
            <person name="Curry A."/>
            <person name="Knowles S."/>
            <person name="Moore E.R.B."/>
        </authorList>
    </citation>
    <scope>NUCLEOTIDE SEQUENCE</scope>
    <source>
        <strain evidence="1">CCUG 73412</strain>
    </source>
</reference>
<comment type="caution">
    <text evidence="1">The sequence shown here is derived from an EMBL/GenBank/DDBJ whole genome shotgun (WGS) entry which is preliminary data.</text>
</comment>
<gene>
    <name evidence="1" type="ORF">E6P75_11505</name>
</gene>
<dbReference type="EMBL" id="SSCJ01000013">
    <property type="protein sequence ID" value="MDI4510819.1"/>
    <property type="molecule type" value="Genomic_DNA"/>
</dbReference>
<accession>A0AAW6TKR2</accession>
<sequence>MKILSGGDIAKEVKGINPQFIAVGYIGKDWHRYIDIDFVKEIIVSPTIGSNPLAIKEIINEIGFENVYFLDNLHAKLYIGADRYAFGSFNLSVSAFEAERGLTEFGCITNQNLEQVKAFFESCKSEANKRYETKEAKEKALAILFEKYKNRNVENFDLLVNLAKEESIEKNLTVNDDFYIIGVRDEAHYDEELVKQNNERYENVNIKDIEHCLKEVVTVNRLNYADKIRLNSWVLQVNFDFRETDVERYHWMFVNSIAHNVNEDGDSMLICDNLSPTPKLPPIKVKDAMPNRERITKILNMDKYKPLFFDIMEDESISELYDFEIATQLSKEFKKEYYKYIKNEKKS</sequence>
<evidence type="ECO:0000313" key="1">
    <source>
        <dbReference type="EMBL" id="MDI4510819.1"/>
    </source>
</evidence>
<name>A0AAW6TKR2_FAUOS</name>
<protein>
    <recommendedName>
        <fullName evidence="2">Phospholipase D-like domain-containing protein</fullName>
    </recommendedName>
</protein>
<proteinExistence type="predicted"/>
<evidence type="ECO:0008006" key="2">
    <source>
        <dbReference type="Google" id="ProtNLM"/>
    </source>
</evidence>
<dbReference type="AlphaFoldDB" id="A0AAW6TKR2"/>
<dbReference type="RefSeq" id="WP_248106407.1">
    <property type="nucleotide sequence ID" value="NZ_JAHXOB010000003.1"/>
</dbReference>
<organism evidence="1">
    <name type="scientific">Faucicola osloensis</name>
    <name type="common">Moraxella osloensis</name>
    <dbReference type="NCBI Taxonomy" id="34062"/>
    <lineage>
        <taxon>Bacteria</taxon>
        <taxon>Pseudomonadati</taxon>
        <taxon>Pseudomonadota</taxon>
        <taxon>Gammaproteobacteria</taxon>
        <taxon>Moraxellales</taxon>
        <taxon>Moraxellaceae</taxon>
        <taxon>Faucicola</taxon>
    </lineage>
</organism>